<gene>
    <name evidence="2" type="ORF">FEA53_08990</name>
    <name evidence="1" type="ORF">FEB89_09135</name>
</gene>
<evidence type="ECO:0000313" key="1">
    <source>
        <dbReference type="EMBL" id="TRB36518.1"/>
    </source>
</evidence>
<keyword evidence="4" id="KW-1185">Reference proteome</keyword>
<dbReference type="KEGG" id="mhaq:WC39_12510"/>
<comment type="caution">
    <text evidence="2">The sequence shown here is derived from an EMBL/GenBank/DDBJ whole genome shotgun (WGS) entry which is preliminary data.</text>
</comment>
<evidence type="ECO:0000313" key="4">
    <source>
        <dbReference type="Proteomes" id="UP000318394"/>
    </source>
</evidence>
<dbReference type="EMBL" id="VAJB01000018">
    <property type="protein sequence ID" value="TRB73754.1"/>
    <property type="molecule type" value="Genomic_DNA"/>
</dbReference>
<proteinExistence type="predicted"/>
<dbReference type="AlphaFoldDB" id="A0A547EFA8"/>
<dbReference type="EMBL" id="VAJI01000019">
    <property type="protein sequence ID" value="TRB36518.1"/>
    <property type="molecule type" value="Genomic_DNA"/>
</dbReference>
<name>A0A547EFA8_MANHA</name>
<dbReference type="RefSeq" id="WP_006248643.1">
    <property type="nucleotide sequence ID" value="NZ_CP011098.1"/>
</dbReference>
<evidence type="ECO:0000313" key="2">
    <source>
        <dbReference type="EMBL" id="TRB73754.1"/>
    </source>
</evidence>
<accession>A0A547EFA8</accession>
<dbReference type="Proteomes" id="UP000318394">
    <property type="component" value="Unassembled WGS sequence"/>
</dbReference>
<dbReference type="GeneID" id="67368623"/>
<reference evidence="3 4" key="1">
    <citation type="journal article" date="2019" name="Vet. Microbiol.">
        <title>Genetic characterization of susceptible and multi-drug resistant Mannheimia haemolytica isolated from high-risk stocker calves prior to and after antimicrobial metaphylaxis.</title>
        <authorList>
            <person name="Snyder E.R."/>
            <person name="Alvarez-Narvaez S."/>
            <person name="Credille B.C."/>
        </authorList>
    </citation>
    <scope>NUCLEOTIDE SEQUENCE [LARGE SCALE GENOMIC DNA]</scope>
    <source>
        <strain evidence="2 3">UGA-R5-128-1</strain>
        <strain evidence="1 4">UGA-R7-163-1</strain>
    </source>
</reference>
<protein>
    <submittedName>
        <fullName evidence="2">Uncharacterized protein</fullName>
    </submittedName>
</protein>
<organism evidence="2 3">
    <name type="scientific">Mannheimia haemolytica</name>
    <name type="common">Pasteurella haemolytica</name>
    <dbReference type="NCBI Taxonomy" id="75985"/>
    <lineage>
        <taxon>Bacteria</taxon>
        <taxon>Pseudomonadati</taxon>
        <taxon>Pseudomonadota</taxon>
        <taxon>Gammaproteobacteria</taxon>
        <taxon>Pasteurellales</taxon>
        <taxon>Pasteurellaceae</taxon>
        <taxon>Mannheimia</taxon>
    </lineage>
</organism>
<sequence length="130" mass="14203">MTDYQKLLNALLNDADEDCFAVYGLRATTDVHQVGDELGNSFVWVDGEKTDEELDGICTMGIQNADEAGLLNAIKNLGRDACKKFDVEFKGFQSYCGQNFILVKGDSARGGEDKGESIIRNPIVVAVFNS</sequence>
<dbReference type="KEGG" id="mhay:VK67_12515"/>
<dbReference type="Proteomes" id="UP000315164">
    <property type="component" value="Unassembled WGS sequence"/>
</dbReference>
<evidence type="ECO:0000313" key="3">
    <source>
        <dbReference type="Proteomes" id="UP000315164"/>
    </source>
</evidence>
<dbReference type="OrthoDB" id="9897611at2"/>